<dbReference type="RefSeq" id="WP_170157525.1">
    <property type="nucleotide sequence ID" value="NZ_QNRR01000017.1"/>
</dbReference>
<dbReference type="InterPro" id="IPR050194">
    <property type="entry name" value="Glycosyltransferase_grp1"/>
</dbReference>
<keyword evidence="3" id="KW-1185">Reference proteome</keyword>
<dbReference type="EMBL" id="QNRR01000017">
    <property type="protein sequence ID" value="RBP36362.1"/>
    <property type="molecule type" value="Genomic_DNA"/>
</dbReference>
<dbReference type="InterPro" id="IPR001296">
    <property type="entry name" value="Glyco_trans_1"/>
</dbReference>
<feature type="domain" description="Glycosyl transferase family 1" evidence="1">
    <location>
        <begin position="189"/>
        <end position="341"/>
    </location>
</feature>
<dbReference type="Pfam" id="PF00534">
    <property type="entry name" value="Glycos_transf_1"/>
    <property type="match status" value="1"/>
</dbReference>
<dbReference type="Gene3D" id="3.40.50.2000">
    <property type="entry name" value="Glycogen Phosphorylase B"/>
    <property type="match status" value="2"/>
</dbReference>
<dbReference type="PANTHER" id="PTHR45947:SF3">
    <property type="entry name" value="SULFOQUINOVOSYL TRANSFERASE SQD2"/>
    <property type="match status" value="1"/>
</dbReference>
<reference evidence="2 3" key="1">
    <citation type="submission" date="2018-06" db="EMBL/GenBank/DDBJ databases">
        <title>Genomic Encyclopedia of Type Strains, Phase IV (KMG-IV): sequencing the most valuable type-strain genomes for metagenomic binning, comparative biology and taxonomic classification.</title>
        <authorList>
            <person name="Goeker M."/>
        </authorList>
    </citation>
    <scope>NUCLEOTIDE SEQUENCE [LARGE SCALE GENOMIC DNA]</scope>
    <source>
        <strain evidence="2 3">DSM 25532</strain>
    </source>
</reference>
<keyword evidence="2" id="KW-0808">Transferase</keyword>
<sequence length="390" mass="43255">MTKARGTFFKPLYEALAKAQPNPWRTMLLWPTSEKGEHPEEAVTPRGENIDICMAASTRRRMDTSDAALEGKKGKYDTYLPSREAWRMLKEQDVRAVLIHEFSPFTLQGLIYAKYRRIPVIVSTEVGKRNAHYFHARTRWWHGFWSKLVDGVVACCPAAHESLSGGHGPTFPAYHAVDSRLYTPMERERASNEPVVFAYLGQLIKRKGLDLLLTAAAQLKAGGVGNFKLRFVGGGDESWLRQTIDQHGLGHHCELTGFLTGQAIRNAVGSADVFVLPTRQDTYAAVVHEAACLGLPLLISKHAGAAEALVVDGVNGFTFDPDDAIGTAALLMKLMREEIRAPMRVAARATGESFSAHVRGAELWRWMNRVLPIGVNAEAELELKHEMIRG</sequence>
<accession>A0A366H3E1</accession>
<protein>
    <submittedName>
        <fullName evidence="2">Glycosyltransferase involved in cell wall biosynthesis</fullName>
    </submittedName>
</protein>
<organism evidence="2 3">
    <name type="scientific">Roseimicrobium gellanilyticum</name>
    <dbReference type="NCBI Taxonomy" id="748857"/>
    <lineage>
        <taxon>Bacteria</taxon>
        <taxon>Pseudomonadati</taxon>
        <taxon>Verrucomicrobiota</taxon>
        <taxon>Verrucomicrobiia</taxon>
        <taxon>Verrucomicrobiales</taxon>
        <taxon>Verrucomicrobiaceae</taxon>
        <taxon>Roseimicrobium</taxon>
    </lineage>
</organism>
<name>A0A366H3E1_9BACT</name>
<evidence type="ECO:0000313" key="2">
    <source>
        <dbReference type="EMBL" id="RBP36362.1"/>
    </source>
</evidence>
<dbReference type="CDD" id="cd03801">
    <property type="entry name" value="GT4_PimA-like"/>
    <property type="match status" value="1"/>
</dbReference>
<evidence type="ECO:0000259" key="1">
    <source>
        <dbReference type="Pfam" id="PF00534"/>
    </source>
</evidence>
<comment type="caution">
    <text evidence="2">The sequence shown here is derived from an EMBL/GenBank/DDBJ whole genome shotgun (WGS) entry which is preliminary data.</text>
</comment>
<dbReference type="PANTHER" id="PTHR45947">
    <property type="entry name" value="SULFOQUINOVOSYL TRANSFERASE SQD2"/>
    <property type="match status" value="1"/>
</dbReference>
<dbReference type="GO" id="GO:0016757">
    <property type="term" value="F:glycosyltransferase activity"/>
    <property type="evidence" value="ECO:0007669"/>
    <property type="project" value="InterPro"/>
</dbReference>
<proteinExistence type="predicted"/>
<dbReference type="AlphaFoldDB" id="A0A366H3E1"/>
<dbReference type="Proteomes" id="UP000253426">
    <property type="component" value="Unassembled WGS sequence"/>
</dbReference>
<evidence type="ECO:0000313" key="3">
    <source>
        <dbReference type="Proteomes" id="UP000253426"/>
    </source>
</evidence>
<dbReference type="SUPFAM" id="SSF53756">
    <property type="entry name" value="UDP-Glycosyltransferase/glycogen phosphorylase"/>
    <property type="match status" value="1"/>
</dbReference>
<gene>
    <name evidence="2" type="ORF">DES53_11773</name>
</gene>